<feature type="compositionally biased region" description="Polar residues" evidence="1">
    <location>
        <begin position="199"/>
        <end position="209"/>
    </location>
</feature>
<comment type="caution">
    <text evidence="3">The sequence shown here is derived from an EMBL/GenBank/DDBJ whole genome shotgun (WGS) entry which is preliminary data.</text>
</comment>
<evidence type="ECO:0000313" key="3">
    <source>
        <dbReference type="EMBL" id="KPI87338.1"/>
    </source>
</evidence>
<feature type="region of interest" description="Disordered" evidence="1">
    <location>
        <begin position="610"/>
        <end position="629"/>
    </location>
</feature>
<dbReference type="EMBL" id="LJSK01000092">
    <property type="protein sequence ID" value="KPI87338.1"/>
    <property type="molecule type" value="Genomic_DNA"/>
</dbReference>
<evidence type="ECO:0000313" key="4">
    <source>
        <dbReference type="Proteomes" id="UP000038009"/>
    </source>
</evidence>
<feature type="domain" description="C5orf34-like C-terminal" evidence="2">
    <location>
        <begin position="848"/>
        <end position="929"/>
    </location>
</feature>
<protein>
    <recommendedName>
        <fullName evidence="2">C5orf34-like C-terminal domain-containing protein</fullName>
    </recommendedName>
</protein>
<accession>A0A0N1HXR0</accession>
<dbReference type="AlphaFoldDB" id="A0A0N1HXR0"/>
<feature type="region of interest" description="Disordered" evidence="1">
    <location>
        <begin position="1005"/>
        <end position="1050"/>
    </location>
</feature>
<feature type="compositionally biased region" description="Low complexity" evidence="1">
    <location>
        <begin position="225"/>
        <end position="236"/>
    </location>
</feature>
<feature type="region of interest" description="Disordered" evidence="1">
    <location>
        <begin position="46"/>
        <end position="80"/>
    </location>
</feature>
<evidence type="ECO:0000259" key="2">
    <source>
        <dbReference type="Pfam" id="PF15016"/>
    </source>
</evidence>
<keyword evidence="4" id="KW-1185">Reference proteome</keyword>
<dbReference type="Pfam" id="PF15016">
    <property type="entry name" value="C5orf34_C"/>
    <property type="match status" value="1"/>
</dbReference>
<dbReference type="InterPro" id="IPR027865">
    <property type="entry name" value="C5orf34-like_C"/>
</dbReference>
<reference evidence="3 4" key="1">
    <citation type="journal article" date="2015" name="PLoS Pathog.">
        <title>Leptomonas seymouri: Adaptations to the Dixenous Life Cycle Analyzed by Genome Sequencing, Transcriptome Profiling and Co-infection with Leishmania donovani.</title>
        <authorList>
            <person name="Kraeva N."/>
            <person name="Butenko A."/>
            <person name="Hlavacova J."/>
            <person name="Kostygov A."/>
            <person name="Myskova J."/>
            <person name="Grybchuk D."/>
            <person name="Lestinova T."/>
            <person name="Votypka J."/>
            <person name="Volf P."/>
            <person name="Opperdoes F."/>
            <person name="Flegontov P."/>
            <person name="Lukes J."/>
            <person name="Yurchenko V."/>
        </authorList>
    </citation>
    <scope>NUCLEOTIDE SEQUENCE [LARGE SCALE GENOMIC DNA]</scope>
    <source>
        <strain evidence="3 4">ATCC 30220</strain>
    </source>
</reference>
<dbReference type="OrthoDB" id="273397at2759"/>
<feature type="compositionally biased region" description="Basic and acidic residues" evidence="1">
    <location>
        <begin position="48"/>
        <end position="57"/>
    </location>
</feature>
<dbReference type="Proteomes" id="UP000038009">
    <property type="component" value="Unassembled WGS sequence"/>
</dbReference>
<feature type="compositionally biased region" description="Basic and acidic residues" evidence="1">
    <location>
        <begin position="610"/>
        <end position="624"/>
    </location>
</feature>
<feature type="compositionally biased region" description="Basic and acidic residues" evidence="1">
    <location>
        <begin position="1005"/>
        <end position="1023"/>
    </location>
</feature>
<dbReference type="VEuPathDB" id="TriTrypDB:Lsey_0092_0090"/>
<feature type="region of interest" description="Disordered" evidence="1">
    <location>
        <begin position="199"/>
        <end position="245"/>
    </location>
</feature>
<gene>
    <name evidence="3" type="ORF">ABL78_3579</name>
</gene>
<dbReference type="OMA" id="ETFTVRW"/>
<organism evidence="3 4">
    <name type="scientific">Leptomonas seymouri</name>
    <dbReference type="NCBI Taxonomy" id="5684"/>
    <lineage>
        <taxon>Eukaryota</taxon>
        <taxon>Discoba</taxon>
        <taxon>Euglenozoa</taxon>
        <taxon>Kinetoplastea</taxon>
        <taxon>Metakinetoplastina</taxon>
        <taxon>Trypanosomatida</taxon>
        <taxon>Trypanosomatidae</taxon>
        <taxon>Leishmaniinae</taxon>
        <taxon>Leptomonas</taxon>
    </lineage>
</organism>
<evidence type="ECO:0000256" key="1">
    <source>
        <dbReference type="SAM" id="MobiDB-lite"/>
    </source>
</evidence>
<name>A0A0N1HXR0_LEPSE</name>
<proteinExistence type="predicted"/>
<sequence length="1097" mass="118463">MRKQHPLAHAVVRAAAWSDGGAEFVYGDGTILSFMDDMNTFAAVRSSDTSRTKEHRSGNASHRGFAAASGNRGVVGGDDAQEGEADRELCFTAWTLSTYECKVRAALSVYNTLAERPRLISTLLPMNESNYRLPKDCRQVVLPDGNRCGLWSDPGPPMHTLLLEKRRDLFTRYVVYGAVHEWLLEPVTQQPIDNTVTLSESTQETTTFSMHEVRSSTGADAHPVSSSSSSKFESSSAPQHPQRLPTQVPVGTVLELWCALRRVRLTVAVHRETFTVRWPAPVIRPDGSRLPPSSIPLYPSPSYGETACATSAAVHPSPSSSVLFTYVEQTFPACNPPQVWEVMLQMALEMDAELPMTNAVYEVEGTRRAMPVHETTWGRMGESTAAAAQADAAGAAQWKAQACSVAEPSSADAVFVSEDEGGGGWLGELPAPHHWGGVLNHNRTTHPCRFSSLSLAQATHLAAPRTARALDAMRALHNSNDGIASGKGGAQLSWMYEANRCAESGCGGGAGGSAPSVYWCLPAPTFKGAAATAAVEDAAHPAGADVIAWVAEDGSVVHVRLDGQGYTVLHQRVSAALSKPAVYRLSADGAAVAQHRLPPTTAPLRCRVRLSSERKPNAESDSRKSRPGGWCNTLSPLLCQEANERNVSAPSDREQFPAGLPATTTAAETTIDVAVALVDPLSLHCTQYIDEDAVVLPASAMSASTTLSLLTDLTPLGAAMLPSAFILPSSYAASARAPVTPVTGLQRPSRACAEEALRLRCNRYLSSIADVCVQLSQVNCAVARERLKSQVNRAQPRAPHAALAAYCNPALFREQTINTISSSCPLKTRQPSSNEAYDAARVSSDCIVHLTSHLDGIGTFTALTNGTVRGHFDDRTIFTLIPGSNELDESQLLATCVLRDAKRCTMHVAQCRPGHPIFRYLAYMLPFRRFVYLQAAQRADGDDEERQRHRYHDDTNILHLLREGVMSPVEASFVETCINCLPSAQTSTDVGSPFCETGRYTEKLLQRRDSEKTEGGGEADDRSIPCGTPPVDGAWGAASPARGTAPSARWGITDGPRTLKLLRDREVAEAYERETRLREVLAENEKLSQATRALLRD</sequence>